<dbReference type="GO" id="GO:0018580">
    <property type="term" value="F:nitronate monooxygenase activity"/>
    <property type="evidence" value="ECO:0007669"/>
    <property type="project" value="InterPro"/>
</dbReference>
<gene>
    <name evidence="6" type="ORF">F3087_21195</name>
</gene>
<dbReference type="InterPro" id="IPR004136">
    <property type="entry name" value="NMO"/>
</dbReference>
<protein>
    <submittedName>
        <fullName evidence="6">Nitronate monooxygenase</fullName>
    </submittedName>
</protein>
<dbReference type="AlphaFoldDB" id="A0A5N0EBH9"/>
<dbReference type="PANTHER" id="PTHR42747">
    <property type="entry name" value="NITRONATE MONOOXYGENASE-RELATED"/>
    <property type="match status" value="1"/>
</dbReference>
<keyword evidence="2" id="KW-0285">Flavoprotein</keyword>
<evidence type="ECO:0000256" key="4">
    <source>
        <dbReference type="ARBA" id="ARBA00023002"/>
    </source>
</evidence>
<keyword evidence="7" id="KW-1185">Reference proteome</keyword>
<proteinExistence type="inferred from homology"/>
<dbReference type="Proteomes" id="UP000323876">
    <property type="component" value="Unassembled WGS sequence"/>
</dbReference>
<comment type="similarity">
    <text evidence="1">Belongs to the nitronate monooxygenase family. NMO class I subfamily.</text>
</comment>
<dbReference type="EMBL" id="VXLC01000010">
    <property type="protein sequence ID" value="KAA8886748.1"/>
    <property type="molecule type" value="Genomic_DNA"/>
</dbReference>
<organism evidence="6 7">
    <name type="scientific">Nocardia colli</name>
    <dbReference type="NCBI Taxonomy" id="2545717"/>
    <lineage>
        <taxon>Bacteria</taxon>
        <taxon>Bacillati</taxon>
        <taxon>Actinomycetota</taxon>
        <taxon>Actinomycetes</taxon>
        <taxon>Mycobacteriales</taxon>
        <taxon>Nocardiaceae</taxon>
        <taxon>Nocardia</taxon>
    </lineage>
</organism>
<keyword evidence="5 6" id="KW-0503">Monooxygenase</keyword>
<dbReference type="RefSeq" id="WP_150403765.1">
    <property type="nucleotide sequence ID" value="NZ_VXLC01000010.1"/>
</dbReference>
<dbReference type="CDD" id="cd04730">
    <property type="entry name" value="NPD_like"/>
    <property type="match status" value="1"/>
</dbReference>
<accession>A0A5N0EBH9</accession>
<dbReference type="Pfam" id="PF03060">
    <property type="entry name" value="NMO"/>
    <property type="match status" value="1"/>
</dbReference>
<evidence type="ECO:0000256" key="2">
    <source>
        <dbReference type="ARBA" id="ARBA00022630"/>
    </source>
</evidence>
<evidence type="ECO:0000313" key="6">
    <source>
        <dbReference type="EMBL" id="KAA8886748.1"/>
    </source>
</evidence>
<keyword evidence="4" id="KW-0560">Oxidoreductase</keyword>
<dbReference type="OrthoDB" id="9778912at2"/>
<evidence type="ECO:0000313" key="7">
    <source>
        <dbReference type="Proteomes" id="UP000323876"/>
    </source>
</evidence>
<reference evidence="6 7" key="1">
    <citation type="submission" date="2019-09" db="EMBL/GenBank/DDBJ databases">
        <authorList>
            <person name="Wang X."/>
        </authorList>
    </citation>
    <scope>NUCLEOTIDE SEQUENCE [LARGE SCALE GENOMIC DNA]</scope>
    <source>
        <strain evidence="6 7">CICC 11023</strain>
    </source>
</reference>
<sequence>MAHPGFTELAARLTVPLIAAPMFQVSGPELVIAACRAGVVGAFPTVNARTPEQLSEWLSAIDVALASGNGARPAPVAANLIVHPGNARLLPDLQVLREQPTEIVITSVGTPRAVVGPLHEVGSLVLADVASVQHAVRAVECGVDGLILLTAGAGGQTGWANPFAFVRAVREFFDGPVVLAGGIADGVALRAAITLGADLAYMGTKFLATAESMAAPAHKDLIAASSLDDVVLTSAFTGLPTNMLAGSMQSLGIDVAALRAGTFDTAAHFADPGAPKNWSDIWSAGHAASGVTEVLGVAELVERTRREYAGE</sequence>
<evidence type="ECO:0000256" key="5">
    <source>
        <dbReference type="ARBA" id="ARBA00023033"/>
    </source>
</evidence>
<keyword evidence="3" id="KW-0288">FMN</keyword>
<name>A0A5N0EBH9_9NOCA</name>
<comment type="caution">
    <text evidence="6">The sequence shown here is derived from an EMBL/GenBank/DDBJ whole genome shotgun (WGS) entry which is preliminary data.</text>
</comment>
<evidence type="ECO:0000256" key="3">
    <source>
        <dbReference type="ARBA" id="ARBA00022643"/>
    </source>
</evidence>
<evidence type="ECO:0000256" key="1">
    <source>
        <dbReference type="ARBA" id="ARBA00009881"/>
    </source>
</evidence>
<dbReference type="PANTHER" id="PTHR42747:SF4">
    <property type="entry name" value="BLR1330 PROTEIN"/>
    <property type="match status" value="1"/>
</dbReference>
<dbReference type="InterPro" id="IPR013785">
    <property type="entry name" value="Aldolase_TIM"/>
</dbReference>
<dbReference type="SUPFAM" id="SSF51412">
    <property type="entry name" value="Inosine monophosphate dehydrogenase (IMPDH)"/>
    <property type="match status" value="1"/>
</dbReference>
<dbReference type="Gene3D" id="3.20.20.70">
    <property type="entry name" value="Aldolase class I"/>
    <property type="match status" value="1"/>
</dbReference>